<feature type="transmembrane region" description="Helical" evidence="1">
    <location>
        <begin position="142"/>
        <end position="163"/>
    </location>
</feature>
<name>A0A4R6UHM8_9GAMM</name>
<keyword evidence="1" id="KW-0472">Membrane</keyword>
<keyword evidence="3" id="KW-1185">Reference proteome</keyword>
<reference evidence="2 3" key="1">
    <citation type="submission" date="2019-03" db="EMBL/GenBank/DDBJ databases">
        <title>Genomic Encyclopedia of Type Strains, Phase IV (KMG-IV): sequencing the most valuable type-strain genomes for metagenomic binning, comparative biology and taxonomic classification.</title>
        <authorList>
            <person name="Goeker M."/>
        </authorList>
    </citation>
    <scope>NUCLEOTIDE SEQUENCE [LARGE SCALE GENOMIC DNA]</scope>
    <source>
        <strain evidence="2 3">DSM 103792</strain>
    </source>
</reference>
<evidence type="ECO:0000313" key="3">
    <source>
        <dbReference type="Proteomes" id="UP000295375"/>
    </source>
</evidence>
<dbReference type="Pfam" id="PF06961">
    <property type="entry name" value="DUF1294"/>
    <property type="match status" value="1"/>
</dbReference>
<organism evidence="2 3">
    <name type="scientific">Permianibacter aggregans</name>
    <dbReference type="NCBI Taxonomy" id="1510150"/>
    <lineage>
        <taxon>Bacteria</taxon>
        <taxon>Pseudomonadati</taxon>
        <taxon>Pseudomonadota</taxon>
        <taxon>Gammaproteobacteria</taxon>
        <taxon>Pseudomonadales</taxon>
        <taxon>Pseudomonadaceae</taxon>
        <taxon>Permianibacter</taxon>
    </lineage>
</organism>
<evidence type="ECO:0000313" key="2">
    <source>
        <dbReference type="EMBL" id="TDQ45536.1"/>
    </source>
</evidence>
<dbReference type="Proteomes" id="UP000295375">
    <property type="component" value="Unassembled WGS sequence"/>
</dbReference>
<proteinExistence type="predicted"/>
<dbReference type="InterPro" id="IPR010718">
    <property type="entry name" value="DUF1294"/>
</dbReference>
<accession>A0A4R6UHM8</accession>
<evidence type="ECO:0000256" key="1">
    <source>
        <dbReference type="SAM" id="Phobius"/>
    </source>
</evidence>
<keyword evidence="1" id="KW-1133">Transmembrane helix</keyword>
<gene>
    <name evidence="2" type="ORF">EV696_1194</name>
</gene>
<protein>
    <submittedName>
        <fullName evidence="2">Uncharacterized membrane protein YsdA (DUF1294 family)</fullName>
    </submittedName>
</protein>
<feature type="transmembrane region" description="Helical" evidence="1">
    <location>
        <begin position="83"/>
        <end position="100"/>
    </location>
</feature>
<dbReference type="AlphaFoldDB" id="A0A4R6UHM8"/>
<feature type="transmembrane region" description="Helical" evidence="1">
    <location>
        <begin position="58"/>
        <end position="77"/>
    </location>
</feature>
<sequence>MNGDTVRYTEHPDDKGGTKAKMVWTRPQAEISRKRTEKIVAARKMANESVNRGKDSQAFWLTTLFVVALAISVFMKWMPQEVALVYLVASLITFAFYWLDKRAAQNGDRRTPENTLHFLSLAGGWPGALIAQRILRHKSVKGSFRVVFWVTALFNLLLLFVYLKKLA</sequence>
<dbReference type="EMBL" id="SNYM01000019">
    <property type="protein sequence ID" value="TDQ45536.1"/>
    <property type="molecule type" value="Genomic_DNA"/>
</dbReference>
<keyword evidence="1" id="KW-0812">Transmembrane</keyword>
<comment type="caution">
    <text evidence="2">The sequence shown here is derived from an EMBL/GenBank/DDBJ whole genome shotgun (WGS) entry which is preliminary data.</text>
</comment>